<comment type="caution">
    <text evidence="2">The sequence shown here is derived from an EMBL/GenBank/DDBJ whole genome shotgun (WGS) entry which is preliminary data.</text>
</comment>
<evidence type="ECO:0000313" key="3">
    <source>
        <dbReference type="Proteomes" id="UP000030988"/>
    </source>
</evidence>
<accession>A0A0B2BWA9</accession>
<dbReference type="Proteomes" id="UP000030988">
    <property type="component" value="Unassembled WGS sequence"/>
</dbReference>
<name>A0A0B2BWA9_9SPHN</name>
<protein>
    <recommendedName>
        <fullName evidence="1">DUF4440 domain-containing protein</fullName>
    </recommendedName>
</protein>
<gene>
    <name evidence="2" type="ORF">PK98_03390</name>
</gene>
<dbReference type="Gene3D" id="3.10.450.50">
    <property type="match status" value="1"/>
</dbReference>
<evidence type="ECO:0000259" key="1">
    <source>
        <dbReference type="Pfam" id="PF14534"/>
    </source>
</evidence>
<feature type="domain" description="DUF4440" evidence="1">
    <location>
        <begin position="1"/>
        <end position="92"/>
    </location>
</feature>
<dbReference type="AlphaFoldDB" id="A0A0B2BWA9"/>
<reference evidence="2 3" key="1">
    <citation type="submission" date="2014-11" db="EMBL/GenBank/DDBJ databases">
        <title>Draft genome sequence of Kirrobacter mercurialis.</title>
        <authorList>
            <person name="Coil D.A."/>
            <person name="Eisen J.A."/>
        </authorList>
    </citation>
    <scope>NUCLEOTIDE SEQUENCE [LARGE SCALE GENOMIC DNA]</scope>
    <source>
        <strain evidence="2 3">Coronado</strain>
    </source>
</reference>
<dbReference type="STRING" id="1572751.PK98_03390"/>
<sequence length="108" mass="12459">MMHPTFHVNSPEGEMWSRERTLALWLNRGIGHNRFERFVETVSLDGHVGVVAGREVVRPSTDSIAGQRRADGGHAVERRFTNVWLWKDGRWWFFARHANETVARPPAP</sequence>
<evidence type="ECO:0000313" key="2">
    <source>
        <dbReference type="EMBL" id="KHL25699.1"/>
    </source>
</evidence>
<dbReference type="EMBL" id="JTDN01000001">
    <property type="protein sequence ID" value="KHL25699.1"/>
    <property type="molecule type" value="Genomic_DNA"/>
</dbReference>
<dbReference type="InterPro" id="IPR027843">
    <property type="entry name" value="DUF4440"/>
</dbReference>
<dbReference type="InterPro" id="IPR032710">
    <property type="entry name" value="NTF2-like_dom_sf"/>
</dbReference>
<dbReference type="Pfam" id="PF14534">
    <property type="entry name" value="DUF4440"/>
    <property type="match status" value="1"/>
</dbReference>
<keyword evidence="3" id="KW-1185">Reference proteome</keyword>
<organism evidence="2 3">
    <name type="scientific">Croceibacterium mercuriale</name>
    <dbReference type="NCBI Taxonomy" id="1572751"/>
    <lineage>
        <taxon>Bacteria</taxon>
        <taxon>Pseudomonadati</taxon>
        <taxon>Pseudomonadota</taxon>
        <taxon>Alphaproteobacteria</taxon>
        <taxon>Sphingomonadales</taxon>
        <taxon>Erythrobacteraceae</taxon>
        <taxon>Croceibacterium</taxon>
    </lineage>
</organism>
<proteinExistence type="predicted"/>
<dbReference type="SUPFAM" id="SSF54427">
    <property type="entry name" value="NTF2-like"/>
    <property type="match status" value="1"/>
</dbReference>